<reference evidence="2" key="1">
    <citation type="submission" date="2022-11" db="UniProtKB">
        <authorList>
            <consortium name="WormBaseParasite"/>
        </authorList>
    </citation>
    <scope>IDENTIFICATION</scope>
</reference>
<sequence>MTKTVEVFDHFQDKKWANNNPNSPQIDKKIARMIAIDDQLFQFVENIGFMDLMKEIPLYQLKWHTFYKNKIHAVFHDKGINIVEALHISGLGNDSCTAHKLNLVVKLANQFHGHL</sequence>
<accession>A0A915J7S5</accession>
<keyword evidence="1" id="KW-1185">Reference proteome</keyword>
<name>A0A915J7S5_ROMCU</name>
<protein>
    <submittedName>
        <fullName evidence="2">Uncharacterized protein</fullName>
    </submittedName>
</protein>
<dbReference type="Proteomes" id="UP000887565">
    <property type="component" value="Unplaced"/>
</dbReference>
<evidence type="ECO:0000313" key="2">
    <source>
        <dbReference type="WBParaSite" id="nRc.2.0.1.t22519-RA"/>
    </source>
</evidence>
<dbReference type="WBParaSite" id="nRc.2.0.1.t22519-RA">
    <property type="protein sequence ID" value="nRc.2.0.1.t22519-RA"/>
    <property type="gene ID" value="nRc.2.0.1.g22519"/>
</dbReference>
<organism evidence="1 2">
    <name type="scientific">Romanomermis culicivorax</name>
    <name type="common">Nematode worm</name>
    <dbReference type="NCBI Taxonomy" id="13658"/>
    <lineage>
        <taxon>Eukaryota</taxon>
        <taxon>Metazoa</taxon>
        <taxon>Ecdysozoa</taxon>
        <taxon>Nematoda</taxon>
        <taxon>Enoplea</taxon>
        <taxon>Dorylaimia</taxon>
        <taxon>Mermithida</taxon>
        <taxon>Mermithoidea</taxon>
        <taxon>Mermithidae</taxon>
        <taxon>Romanomermis</taxon>
    </lineage>
</organism>
<proteinExistence type="predicted"/>
<evidence type="ECO:0000313" key="1">
    <source>
        <dbReference type="Proteomes" id="UP000887565"/>
    </source>
</evidence>
<dbReference type="AlphaFoldDB" id="A0A915J7S5"/>